<dbReference type="Proteomes" id="UP000218615">
    <property type="component" value="Unassembled WGS sequence"/>
</dbReference>
<accession>A0A284VJ78</accession>
<protein>
    <submittedName>
        <fullName evidence="1">Uncharacterized protein</fullName>
    </submittedName>
</protein>
<gene>
    <name evidence="1" type="ORF">MNV_1150004</name>
</gene>
<proteinExistence type="predicted"/>
<dbReference type="EMBL" id="FZMP01000019">
    <property type="protein sequence ID" value="SNQ59355.1"/>
    <property type="molecule type" value="Genomic_DNA"/>
</dbReference>
<sequence length="52" mass="6185">MFFFKIKINQVILTVIFSFIVFKTLVIAKKAQKILVLYEQKIYLTMFLISPI</sequence>
<dbReference type="AlphaFoldDB" id="A0A284VJ78"/>
<name>A0A284VJ78_9EURY</name>
<evidence type="ECO:0000313" key="1">
    <source>
        <dbReference type="EMBL" id="SNQ59355.1"/>
    </source>
</evidence>
<reference evidence="2" key="1">
    <citation type="submission" date="2017-06" db="EMBL/GenBank/DDBJ databases">
        <authorList>
            <person name="Cremers G."/>
        </authorList>
    </citation>
    <scope>NUCLEOTIDE SEQUENCE [LARGE SCALE GENOMIC DNA]</scope>
</reference>
<evidence type="ECO:0000313" key="2">
    <source>
        <dbReference type="Proteomes" id="UP000218615"/>
    </source>
</evidence>
<keyword evidence="2" id="KW-1185">Reference proteome</keyword>
<organism evidence="1 2">
    <name type="scientific">Candidatus Methanoperedens nitratireducens</name>
    <dbReference type="NCBI Taxonomy" id="1392998"/>
    <lineage>
        <taxon>Archaea</taxon>
        <taxon>Methanobacteriati</taxon>
        <taxon>Methanobacteriota</taxon>
        <taxon>Stenosarchaea group</taxon>
        <taxon>Methanomicrobia</taxon>
        <taxon>Methanosarcinales</taxon>
        <taxon>ANME-2 cluster</taxon>
        <taxon>Candidatus Methanoperedentaceae</taxon>
        <taxon>Candidatus Methanoperedens</taxon>
    </lineage>
</organism>